<evidence type="ECO:0000313" key="2">
    <source>
        <dbReference type="EMBL" id="KAK4090064.1"/>
    </source>
</evidence>
<protein>
    <submittedName>
        <fullName evidence="2">Uncharacterized protein</fullName>
    </submittedName>
</protein>
<accession>A0ABR0C1B2</accession>
<feature type="compositionally biased region" description="Polar residues" evidence="1">
    <location>
        <begin position="242"/>
        <end position="251"/>
    </location>
</feature>
<sequence length="1076" mass="117356">MRAYPTSAEASGQQGLRNQKPRPRNLLGKARQTASRHTVLRVHKSQLASAPSWPDRSCNESPDSPAKGPLEVKSEPNGSEGLAHETLRQPGVAAGQCPSNHPAHGTAWHGMAGKAWHCAALRCTRTRHARYEALDGSRRSRLMAWGCSDGVDMSFGQAGGNVRPSLKAAAEQARPCSIQRWRESLCSSQRPWIVAPWTWEPSDALRPARVVRSAAQENHVADLQNVAQLGAYAAQLSDRPTHQSLTRTTPSVHAVDQQPPGAAPSGKPFRASERTPFPSSRISYGFGPFPLPGAPSCFIWWAGMSSNPWAGTFVHCRNARACLSLGNFQACAAIKSTPHLTTRPPSGGCGGNWLSAPRQSGMLDRPGREARGRPSLARRLPHRAPHGMARPPWRSVMWPSKRTGCAGHPLPLPLDSPALGASAAERKTRLRACRDVTCHEESNMTTDADVSGHNGARRDRQNRSMSANLETGRCCPTHPWIWSTTSMNISLHPGAAHLNLLDSSSRWRGVWVSGNLAQRPSASPRLVSQWQDRATKRHRPLDASPIASCSSLAECGGAQDRKPLASRRAPATKCWAVAGFWGEASAPGTFHQHLGNLGAPSSTPRKRGEEECDSGPDGGGDRARPGVQVAQGKQQAAAAAAQGDSGTLQLGTRALWMQHLRPCPCSLSKSSGASIVTTQCLRGEQAGGRRGTTQDGQAEAQVALGSTPLFFTEYLTLSFRTWALSTGAQVEQRLVQDLKPARRQWLAVLIASSERRKRSKTGSVPPATFIVARTPMQALQLLSSVLFRGEFVDWHCLCRIRIRHKDTPHASASRSAPIRRGSLRLCTWGRDARMPCQAMPCHHAARRSRCNARICSLVRSHDGQPKLLLRCAARSPTAAGQSSTGGQHAVQPSRPWLPDSISLHCTAQHCAEHPRPQRSPRHRRASLHPPPKSACPMLQDPTDKAQRGPAPRFRPGSEIEHLFAFAPVLLRLARERNRRGLSNDVNGTLEPYSTWCRQHHHHPQTDHASRALVLERSGLGRVDIRRRGLVQFGDAGPNETAVSLMHVPIHGSCKRQRDEDNFTDFSTRRSSRGRAR</sequence>
<organism evidence="2 3">
    <name type="scientific">Purpureocillium lilacinum</name>
    <name type="common">Paecilomyces lilacinus</name>
    <dbReference type="NCBI Taxonomy" id="33203"/>
    <lineage>
        <taxon>Eukaryota</taxon>
        <taxon>Fungi</taxon>
        <taxon>Dikarya</taxon>
        <taxon>Ascomycota</taxon>
        <taxon>Pezizomycotina</taxon>
        <taxon>Sordariomycetes</taxon>
        <taxon>Hypocreomycetidae</taxon>
        <taxon>Hypocreales</taxon>
        <taxon>Ophiocordycipitaceae</taxon>
        <taxon>Purpureocillium</taxon>
    </lineage>
</organism>
<reference evidence="2 3" key="1">
    <citation type="journal article" date="2024" name="Microbiol. Resour. Announc.">
        <title>Genome annotations for the ascomycete fungi Trichoderma harzianum, Trichoderma aggressivum, and Purpureocillium lilacinum.</title>
        <authorList>
            <person name="Beijen E.P.W."/>
            <person name="Ohm R.A."/>
        </authorList>
    </citation>
    <scope>NUCLEOTIDE SEQUENCE [LARGE SCALE GENOMIC DNA]</scope>
    <source>
        <strain evidence="2 3">CBS 150709</strain>
    </source>
</reference>
<feature type="region of interest" description="Disordered" evidence="1">
    <location>
        <begin position="592"/>
        <end position="626"/>
    </location>
</feature>
<evidence type="ECO:0000313" key="3">
    <source>
        <dbReference type="Proteomes" id="UP001287286"/>
    </source>
</evidence>
<feature type="region of interest" description="Disordered" evidence="1">
    <location>
        <begin position="445"/>
        <end position="469"/>
    </location>
</feature>
<dbReference type="Proteomes" id="UP001287286">
    <property type="component" value="Unassembled WGS sequence"/>
</dbReference>
<proteinExistence type="predicted"/>
<feature type="region of interest" description="Disordered" evidence="1">
    <location>
        <begin position="1055"/>
        <end position="1076"/>
    </location>
</feature>
<name>A0ABR0C1B2_PURLI</name>
<feature type="region of interest" description="Disordered" evidence="1">
    <location>
        <begin position="238"/>
        <end position="275"/>
    </location>
</feature>
<feature type="region of interest" description="Disordered" evidence="1">
    <location>
        <begin position="341"/>
        <end position="374"/>
    </location>
</feature>
<comment type="caution">
    <text evidence="2">The sequence shown here is derived from an EMBL/GenBank/DDBJ whole genome shotgun (WGS) entry which is preliminary data.</text>
</comment>
<feature type="region of interest" description="Disordered" evidence="1">
    <location>
        <begin position="1"/>
        <end position="83"/>
    </location>
</feature>
<evidence type="ECO:0000256" key="1">
    <source>
        <dbReference type="SAM" id="MobiDB-lite"/>
    </source>
</evidence>
<keyword evidence="3" id="KW-1185">Reference proteome</keyword>
<gene>
    <name evidence="2" type="ORF">Purlil1_5690</name>
</gene>
<feature type="region of interest" description="Disordered" evidence="1">
    <location>
        <begin position="910"/>
        <end position="955"/>
    </location>
</feature>
<feature type="compositionally biased region" description="Basic residues" evidence="1">
    <location>
        <begin position="916"/>
        <end position="926"/>
    </location>
</feature>
<feature type="compositionally biased region" description="Polar residues" evidence="1">
    <location>
        <begin position="8"/>
        <end position="17"/>
    </location>
</feature>
<dbReference type="EMBL" id="JAWRVI010000017">
    <property type="protein sequence ID" value="KAK4090064.1"/>
    <property type="molecule type" value="Genomic_DNA"/>
</dbReference>